<dbReference type="Gene3D" id="3.90.230.10">
    <property type="entry name" value="Creatinase/methionine aminopeptidase superfamily"/>
    <property type="match status" value="2"/>
</dbReference>
<evidence type="ECO:0000256" key="1">
    <source>
        <dbReference type="ARBA" id="ARBA00022438"/>
    </source>
</evidence>
<evidence type="ECO:0000256" key="5">
    <source>
        <dbReference type="HAMAP-Rule" id="MF_03174"/>
    </source>
</evidence>
<feature type="region of interest" description="Disordered" evidence="6">
    <location>
        <begin position="44"/>
        <end position="77"/>
    </location>
</feature>
<protein>
    <submittedName>
        <fullName evidence="8">Methionine aminopeptidase 1B, chloroplastic</fullName>
    </submittedName>
</protein>
<keyword evidence="3 5" id="KW-0479">Metal-binding</keyword>
<evidence type="ECO:0000256" key="6">
    <source>
        <dbReference type="SAM" id="MobiDB-lite"/>
    </source>
</evidence>
<feature type="binding site" evidence="5">
    <location>
        <position position="197"/>
    </location>
    <ligand>
        <name>a divalent metal cation</name>
        <dbReference type="ChEBI" id="CHEBI:60240"/>
        <label>1</label>
    </ligand>
</feature>
<feature type="binding site" evidence="5">
    <location>
        <position position="354"/>
    </location>
    <ligand>
        <name>a divalent metal cation</name>
        <dbReference type="ChEBI" id="CHEBI:60240"/>
        <label>2</label>
        <note>catalytic</note>
    </ligand>
</feature>
<feature type="binding site" evidence="5">
    <location>
        <position position="186"/>
    </location>
    <ligand>
        <name>a divalent metal cation</name>
        <dbReference type="ChEBI" id="CHEBI:60240"/>
        <label>1</label>
    </ligand>
</feature>
<feature type="binding site" evidence="5">
    <location>
        <position position="277"/>
    </location>
    <ligand>
        <name>substrate</name>
    </ligand>
</feature>
<evidence type="ECO:0000256" key="2">
    <source>
        <dbReference type="ARBA" id="ARBA00022670"/>
    </source>
</evidence>
<keyword evidence="1 5" id="KW-0031">Aminopeptidase</keyword>
<feature type="compositionally biased region" description="Pro residues" evidence="6">
    <location>
        <begin position="68"/>
        <end position="77"/>
    </location>
</feature>
<comment type="cofactor">
    <cofactor evidence="5">
        <name>Co(2+)</name>
        <dbReference type="ChEBI" id="CHEBI:48828"/>
    </cofactor>
    <cofactor evidence="5">
        <name>Zn(2+)</name>
        <dbReference type="ChEBI" id="CHEBI:29105"/>
    </cofactor>
    <cofactor evidence="5">
        <name>Mn(2+)</name>
        <dbReference type="ChEBI" id="CHEBI:29035"/>
    </cofactor>
    <cofactor evidence="5">
        <name>Fe(2+)</name>
        <dbReference type="ChEBI" id="CHEBI:29033"/>
    </cofactor>
    <text evidence="5">Binds 2 divalent metal cations per subunit. Has a high-affinity and a low affinity metal-binding site. The true nature of the physiological cofactor is under debate. The enzyme is active with cobalt, zinc, manganese or divalent iron ions. Most likely, methionine aminopeptidases function as mononuclear Fe(2+)-metalloproteases under physiological conditions, and the catalytically relevant metal-binding site has been assigned to the histidine-containing high-affinity site.</text>
</comment>
<dbReference type="ExpressionAtlas" id="A0A3L6FVJ3">
    <property type="expression patterns" value="baseline and differential"/>
</dbReference>
<dbReference type="InterPro" id="IPR002467">
    <property type="entry name" value="Pept_M24A_MAP1"/>
</dbReference>
<dbReference type="PANTHER" id="PTHR43330">
    <property type="entry name" value="METHIONINE AMINOPEPTIDASE"/>
    <property type="match status" value="1"/>
</dbReference>
<evidence type="ECO:0000259" key="7">
    <source>
        <dbReference type="Pfam" id="PF00557"/>
    </source>
</evidence>
<dbReference type="GO" id="GO:0004239">
    <property type="term" value="F:initiator methionyl aminopeptidase activity"/>
    <property type="evidence" value="ECO:0007669"/>
    <property type="project" value="UniProtKB-UniRule"/>
</dbReference>
<comment type="caution">
    <text evidence="5">Lacks conserved residue(s) required for the propagation of feature annotation.</text>
</comment>
<keyword evidence="4 5" id="KW-0378">Hydrolase</keyword>
<dbReference type="InterPro" id="IPR000994">
    <property type="entry name" value="Pept_M24"/>
</dbReference>
<dbReference type="GO" id="GO:0046872">
    <property type="term" value="F:metal ion binding"/>
    <property type="evidence" value="ECO:0007669"/>
    <property type="project" value="UniProtKB-UniRule"/>
</dbReference>
<feature type="domain" description="Peptidase M24" evidence="7">
    <location>
        <begin position="263"/>
        <end position="360"/>
    </location>
</feature>
<dbReference type="GO" id="GO:0006508">
    <property type="term" value="P:proteolysis"/>
    <property type="evidence" value="ECO:0007669"/>
    <property type="project" value="UniProtKB-KW"/>
</dbReference>
<comment type="catalytic activity">
    <reaction evidence="5">
        <text>Release of N-terminal amino acids, preferentially methionine, from peptides and arylamides.</text>
        <dbReference type="EC" id="3.4.11.18"/>
    </reaction>
</comment>
<proteinExistence type="inferred from homology"/>
<dbReference type="InterPro" id="IPR001714">
    <property type="entry name" value="Pept_M24_MAP"/>
</dbReference>
<reference evidence="8" key="1">
    <citation type="journal article" date="2018" name="Nat. Genet.">
        <title>Extensive intraspecific gene order and gene structural variations between Mo17 and other maize genomes.</title>
        <authorList>
            <person name="Sun S."/>
            <person name="Zhou Y."/>
            <person name="Chen J."/>
            <person name="Shi J."/>
            <person name="Zhao H."/>
            <person name="Zhao H."/>
            <person name="Song W."/>
            <person name="Zhang M."/>
            <person name="Cui Y."/>
            <person name="Dong X."/>
            <person name="Liu H."/>
            <person name="Ma X."/>
            <person name="Jiao Y."/>
            <person name="Wang B."/>
            <person name="Wei X."/>
            <person name="Stein J.C."/>
            <person name="Glaubitz J.C."/>
            <person name="Lu F."/>
            <person name="Yu G."/>
            <person name="Liang C."/>
            <person name="Fengler K."/>
            <person name="Li B."/>
            <person name="Rafalski A."/>
            <person name="Schnable P.S."/>
            <person name="Ware D.H."/>
            <person name="Buckler E.S."/>
            <person name="Lai J."/>
        </authorList>
    </citation>
    <scope>NUCLEOTIDE SEQUENCE [LARGE SCALE GENOMIC DNA]</scope>
    <source>
        <tissue evidence="8">Seedling</tissue>
    </source>
</reference>
<dbReference type="PRINTS" id="PR00599">
    <property type="entry name" value="MAPEPTIDASE"/>
</dbReference>
<feature type="domain" description="Peptidase M24" evidence="7">
    <location>
        <begin position="104"/>
        <end position="217"/>
    </location>
</feature>
<dbReference type="EMBL" id="NCVQ01000003">
    <property type="protein sequence ID" value="PWZ37280.1"/>
    <property type="molecule type" value="Genomic_DNA"/>
</dbReference>
<accession>A0A3L6FVJ3</accession>
<keyword evidence="2 5" id="KW-0645">Protease</keyword>
<feature type="compositionally biased region" description="Polar residues" evidence="6">
    <location>
        <begin position="44"/>
        <end position="53"/>
    </location>
</feature>
<evidence type="ECO:0000256" key="4">
    <source>
        <dbReference type="ARBA" id="ARBA00022801"/>
    </source>
</evidence>
<dbReference type="PANTHER" id="PTHR43330:SF1">
    <property type="entry name" value="METHIONINE AMINOPEPTIDASE 1B, CHLOROPLASTIC"/>
    <property type="match status" value="1"/>
</dbReference>
<feature type="binding site" evidence="5">
    <location>
        <position position="197"/>
    </location>
    <ligand>
        <name>a divalent metal cation</name>
        <dbReference type="ChEBI" id="CHEBI:60240"/>
        <label>2</label>
        <note>catalytic</note>
    </ligand>
</feature>
<dbReference type="CDD" id="cd01086">
    <property type="entry name" value="MetAP1"/>
    <property type="match status" value="1"/>
</dbReference>
<comment type="similarity">
    <text evidence="5">Belongs to the peptidase M24A family. Methionine aminopeptidase type 1 subfamily.</text>
</comment>
<evidence type="ECO:0000313" key="8">
    <source>
        <dbReference type="EMBL" id="PWZ37280.1"/>
    </source>
</evidence>
<organism evidence="8">
    <name type="scientific">Zea mays</name>
    <name type="common">Maize</name>
    <dbReference type="NCBI Taxonomy" id="4577"/>
    <lineage>
        <taxon>Eukaryota</taxon>
        <taxon>Viridiplantae</taxon>
        <taxon>Streptophyta</taxon>
        <taxon>Embryophyta</taxon>
        <taxon>Tracheophyta</taxon>
        <taxon>Spermatophyta</taxon>
        <taxon>Magnoliopsida</taxon>
        <taxon>Liliopsida</taxon>
        <taxon>Poales</taxon>
        <taxon>Poaceae</taxon>
        <taxon>PACMAD clade</taxon>
        <taxon>Panicoideae</taxon>
        <taxon>Andropogonodae</taxon>
        <taxon>Andropogoneae</taxon>
        <taxon>Tripsacinae</taxon>
        <taxon>Zea</taxon>
    </lineage>
</organism>
<dbReference type="InterPro" id="IPR036005">
    <property type="entry name" value="Creatinase/aminopeptidase-like"/>
</dbReference>
<dbReference type="SUPFAM" id="SSF55920">
    <property type="entry name" value="Creatinase/aminopeptidase"/>
    <property type="match status" value="1"/>
</dbReference>
<dbReference type="AlphaFoldDB" id="A0A3L6FVJ3"/>
<dbReference type="Proteomes" id="UP000251960">
    <property type="component" value="Chromosome 2"/>
</dbReference>
<feature type="binding site" evidence="5">
    <location>
        <position position="169"/>
    </location>
    <ligand>
        <name>substrate</name>
    </ligand>
</feature>
<dbReference type="HAMAP" id="MF_01974">
    <property type="entry name" value="MetAP_1"/>
    <property type="match status" value="1"/>
</dbReference>
<feature type="binding site" evidence="5">
    <location>
        <position position="323"/>
    </location>
    <ligand>
        <name>a divalent metal cation</name>
        <dbReference type="ChEBI" id="CHEBI:60240"/>
        <label>2</label>
        <note>catalytic</note>
    </ligand>
</feature>
<dbReference type="GO" id="GO:0070006">
    <property type="term" value="F:metalloaminopeptidase activity"/>
    <property type="evidence" value="ECO:0007669"/>
    <property type="project" value="UniProtKB-UniRule"/>
</dbReference>
<gene>
    <name evidence="8" type="primary">MAP1B_2</name>
    <name evidence="8" type="ORF">Zm00014a_005101</name>
</gene>
<sequence length="370" mass="40140">MPTEEALLCPSKETSGDGESKYECHFALQLHPCLCVLTLAETQTQRPGTQESGQTKKRAPLVRGTVSPPLPVPGNIPRPPYVGTEYVPEIAKEIQMHDKEGIVHMRAACELAARVLDYAGTLVKPSVTTDEIDKAVHKMIIDAGAYPSPLGYGGFPKSVCTSVNECMCHGIPDSRELQDGDIINIDVTVYLNGYHGDTSKTFLCGEVDEASKRLVKVSTLFCGADLSTLFCGADAILALAAYYFCPPCFSCVLKARLSAGLPVTEECLLRGISTCKHGTSFKKIGRRIRYTILHRFLSHGCDVLATGNNRPGQMIEGQTFTIEPIISMGSIECDMWDDGWTAVTTDGSLAAQFEHTILITRTGAEILTKC</sequence>
<evidence type="ECO:0000256" key="3">
    <source>
        <dbReference type="ARBA" id="ARBA00022723"/>
    </source>
</evidence>
<feature type="binding site" evidence="5">
    <location>
        <position position="354"/>
    </location>
    <ligand>
        <name>a divalent metal cation</name>
        <dbReference type="ChEBI" id="CHEBI:60240"/>
        <label>1</label>
    </ligand>
</feature>
<comment type="caution">
    <text evidence="8">The sequence shown here is derived from an EMBL/GenBank/DDBJ whole genome shotgun (WGS) entry which is preliminary data.</text>
</comment>
<dbReference type="Pfam" id="PF00557">
    <property type="entry name" value="Peptidase_M24"/>
    <property type="match status" value="2"/>
</dbReference>
<name>A0A3L6FVJ3_MAIZE</name>